<keyword evidence="5 6" id="KW-0472">Membrane</keyword>
<dbReference type="PANTHER" id="PTHR47891">
    <property type="entry name" value="TRANSPORTER-RELATED"/>
    <property type="match status" value="1"/>
</dbReference>
<dbReference type="InterPro" id="IPR002523">
    <property type="entry name" value="MgTranspt_CorA/ZnTranspt_ZntB"/>
</dbReference>
<evidence type="ECO:0000256" key="1">
    <source>
        <dbReference type="ARBA" id="ARBA00004141"/>
    </source>
</evidence>
<gene>
    <name evidence="7" type="ORF">SAMN04490355_104734</name>
</gene>
<dbReference type="Gene3D" id="3.30.460.20">
    <property type="entry name" value="CorA soluble domain-like"/>
    <property type="match status" value="1"/>
</dbReference>
<keyword evidence="3 6" id="KW-0812">Transmembrane</keyword>
<comment type="subcellular location">
    <subcellularLocation>
        <location evidence="1">Membrane</location>
        <topology evidence="1">Multi-pass membrane protein</topology>
    </subcellularLocation>
</comment>
<evidence type="ECO:0000256" key="3">
    <source>
        <dbReference type="ARBA" id="ARBA00022692"/>
    </source>
</evidence>
<evidence type="ECO:0000313" key="8">
    <source>
        <dbReference type="Proteomes" id="UP000199520"/>
    </source>
</evidence>
<feature type="transmembrane region" description="Helical" evidence="6">
    <location>
        <begin position="12"/>
        <end position="30"/>
    </location>
</feature>
<dbReference type="InterPro" id="IPR045863">
    <property type="entry name" value="CorA_TM1_TM2"/>
</dbReference>
<reference evidence="8" key="1">
    <citation type="submission" date="2016-10" db="EMBL/GenBank/DDBJ databases">
        <authorList>
            <person name="Varghese N."/>
            <person name="Submissions S."/>
        </authorList>
    </citation>
    <scope>NUCLEOTIDE SEQUENCE [LARGE SCALE GENOMIC DNA]</scope>
    <source>
        <strain evidence="8">DSM 13327</strain>
    </source>
</reference>
<evidence type="ECO:0000256" key="6">
    <source>
        <dbReference type="SAM" id="Phobius"/>
    </source>
</evidence>
<name>A0A1I4NIV6_9FIRM</name>
<evidence type="ECO:0000256" key="2">
    <source>
        <dbReference type="ARBA" id="ARBA00009765"/>
    </source>
</evidence>
<protein>
    <submittedName>
        <fullName evidence="7">Magnesium transporter</fullName>
    </submittedName>
</protein>
<dbReference type="InterPro" id="IPR045861">
    <property type="entry name" value="CorA_cytoplasmic_dom"/>
</dbReference>
<feature type="transmembrane region" description="Helical" evidence="6">
    <location>
        <begin position="315"/>
        <end position="335"/>
    </location>
</feature>
<feature type="transmembrane region" description="Helical" evidence="6">
    <location>
        <begin position="347"/>
        <end position="366"/>
    </location>
</feature>
<organism evidence="7 8">
    <name type="scientific">Pelosinus propionicus DSM 13327</name>
    <dbReference type="NCBI Taxonomy" id="1123291"/>
    <lineage>
        <taxon>Bacteria</taxon>
        <taxon>Bacillati</taxon>
        <taxon>Bacillota</taxon>
        <taxon>Negativicutes</taxon>
        <taxon>Selenomonadales</taxon>
        <taxon>Sporomusaceae</taxon>
        <taxon>Pelosinus</taxon>
    </lineage>
</organism>
<dbReference type="PANTHER" id="PTHR47891:SF2">
    <property type="entry name" value="MAGNESIUM AND COBALT TRANSPORTER"/>
    <property type="match status" value="1"/>
</dbReference>
<dbReference type="Proteomes" id="UP000199520">
    <property type="component" value="Unassembled WGS sequence"/>
</dbReference>
<dbReference type="CDD" id="cd12827">
    <property type="entry name" value="EcCorA_ZntB-like_u2"/>
    <property type="match status" value="1"/>
</dbReference>
<proteinExistence type="inferred from homology"/>
<evidence type="ECO:0000313" key="7">
    <source>
        <dbReference type="EMBL" id="SFM15454.1"/>
    </source>
</evidence>
<dbReference type="STRING" id="1123291.SAMN04490355_104734"/>
<dbReference type="SUPFAM" id="SSF143865">
    <property type="entry name" value="CorA soluble domain-like"/>
    <property type="match status" value="1"/>
</dbReference>
<dbReference type="InterPro" id="IPR047199">
    <property type="entry name" value="CorA-like"/>
</dbReference>
<evidence type="ECO:0000256" key="5">
    <source>
        <dbReference type="ARBA" id="ARBA00023136"/>
    </source>
</evidence>
<comment type="similarity">
    <text evidence="2">Belongs to the CorA metal ion transporter (MIT) (TC 1.A.35) family.</text>
</comment>
<dbReference type="Gene3D" id="1.20.58.340">
    <property type="entry name" value="Magnesium transport protein CorA, transmembrane region"/>
    <property type="match status" value="2"/>
</dbReference>
<dbReference type="EMBL" id="FOTS01000047">
    <property type="protein sequence ID" value="SFM15454.1"/>
    <property type="molecule type" value="Genomic_DNA"/>
</dbReference>
<keyword evidence="8" id="KW-1185">Reference proteome</keyword>
<dbReference type="Pfam" id="PF01544">
    <property type="entry name" value="CorA"/>
    <property type="match status" value="1"/>
</dbReference>
<keyword evidence="4 6" id="KW-1133">Transmembrane helix</keyword>
<evidence type="ECO:0000256" key="4">
    <source>
        <dbReference type="ARBA" id="ARBA00022989"/>
    </source>
</evidence>
<dbReference type="AlphaFoldDB" id="A0A1I4NIV6"/>
<dbReference type="SUPFAM" id="SSF144083">
    <property type="entry name" value="Magnesium transport protein CorA, transmembrane region"/>
    <property type="match status" value="1"/>
</dbReference>
<dbReference type="GO" id="GO:0016020">
    <property type="term" value="C:membrane"/>
    <property type="evidence" value="ECO:0007669"/>
    <property type="project" value="UniProtKB-SubCell"/>
</dbReference>
<dbReference type="GO" id="GO:0046873">
    <property type="term" value="F:metal ion transmembrane transporter activity"/>
    <property type="evidence" value="ECO:0007669"/>
    <property type="project" value="InterPro"/>
</dbReference>
<accession>A0A1I4NIV6</accession>
<sequence length="371" mass="42811">MTLIDKEPAKEIFFSWFFIASSQLLIWEFYNKIPKFANHNVNGVTMPSILGGYINFMLKIYKSNDTHLNGLSLLSLEKGAWLSLINPTEEELEAVAASANVPHDLLKAALDDKERPRLEIEENHILIITNIPFMYSQNSYDTLPLGIILTSNYIITVCLRNNEILSDFTPENARLFSTYKKTRFLLQILYKSATLYLKFVIEINNMTEKIEKDLLRSMRNEEIYQLLELEKSLTFFGASLKSNGMVLTKLLRLRNNNRLNHLIKMYEDDEELLEDVIIENKQAMEMVEMYSHILTGMMSTFTSIISNNINQIMKLFTAVSIILTIPTMISGIFGMNLELPFQSEYGFWYILILCIAVSGMVTLGLWRRGLF</sequence>